<dbReference type="AlphaFoldDB" id="A0A1V6TI47"/>
<keyword evidence="20" id="KW-1185">Reference proteome</keyword>
<proteinExistence type="inferred from homology"/>
<evidence type="ECO:0000256" key="16">
    <source>
        <dbReference type="ARBA" id="ARBA00052865"/>
    </source>
</evidence>
<dbReference type="HAMAP" id="MF_00012">
    <property type="entry name" value="IlvD"/>
    <property type="match status" value="1"/>
</dbReference>
<dbReference type="STRING" id="303698.A0A1V6TI47"/>
<keyword evidence="6" id="KW-0460">Magnesium</keyword>
<comment type="catalytic activity">
    <reaction evidence="16">
        <text>(2R,3R)-2,3-dihydroxy-3-methylpentanoate = (S)-3-methyl-2-oxopentanoate + H2O</text>
        <dbReference type="Rhea" id="RHEA:27694"/>
        <dbReference type="ChEBI" id="CHEBI:15377"/>
        <dbReference type="ChEBI" id="CHEBI:35146"/>
        <dbReference type="ChEBI" id="CHEBI:49258"/>
        <dbReference type="EC" id="4.2.1.9"/>
    </reaction>
    <physiologicalReaction direction="left-to-right" evidence="16">
        <dbReference type="Rhea" id="RHEA:27695"/>
    </physiologicalReaction>
</comment>
<keyword evidence="8" id="KW-0411">Iron-sulfur</keyword>
<comment type="pathway">
    <text evidence="13">Amino-acid biosynthesis; L-isoleucine biosynthesis; L-isoleucine from 2-oxobutanoate: step 3/4.</text>
</comment>
<dbReference type="Pfam" id="PF00920">
    <property type="entry name" value="ILVD_EDD_N"/>
    <property type="match status" value="1"/>
</dbReference>
<dbReference type="UniPathway" id="UPA00047">
    <property type="reaction ID" value="UER00057"/>
</dbReference>
<evidence type="ECO:0000256" key="15">
    <source>
        <dbReference type="ARBA" id="ARBA00034078"/>
    </source>
</evidence>
<evidence type="ECO:0000256" key="12">
    <source>
        <dbReference type="ARBA" id="ARBA00029436"/>
    </source>
</evidence>
<dbReference type="Proteomes" id="UP000191285">
    <property type="component" value="Unassembled WGS sequence"/>
</dbReference>
<accession>A0A1V6TI47</accession>
<keyword evidence="7" id="KW-0408">Iron</keyword>
<dbReference type="InterPro" id="IPR000581">
    <property type="entry name" value="ILV_EDD_N"/>
</dbReference>
<comment type="cofactor">
    <cofactor evidence="15">
        <name>[2Fe-2S] cluster</name>
        <dbReference type="ChEBI" id="CHEBI:190135"/>
    </cofactor>
</comment>
<evidence type="ECO:0000256" key="13">
    <source>
        <dbReference type="ARBA" id="ARBA00029437"/>
    </source>
</evidence>
<keyword evidence="10" id="KW-0100">Branched-chain amino acid biosynthesis</keyword>
<dbReference type="InterPro" id="IPR042096">
    <property type="entry name" value="Dihydro-acid_dehy_C"/>
</dbReference>
<keyword evidence="5" id="KW-0479">Metal-binding</keyword>
<dbReference type="Gene3D" id="3.50.30.80">
    <property type="entry name" value="IlvD/EDD C-terminal domain-like"/>
    <property type="match status" value="1"/>
</dbReference>
<name>A0A1V6TI47_9EURO</name>
<dbReference type="GO" id="GO:0005739">
    <property type="term" value="C:mitochondrion"/>
    <property type="evidence" value="ECO:0007669"/>
    <property type="project" value="TreeGrafter"/>
</dbReference>
<dbReference type="GO" id="GO:0009097">
    <property type="term" value="P:isoleucine biosynthetic process"/>
    <property type="evidence" value="ECO:0007669"/>
    <property type="project" value="UniProtKB-UniPathway"/>
</dbReference>
<evidence type="ECO:0000256" key="9">
    <source>
        <dbReference type="ARBA" id="ARBA00023239"/>
    </source>
</evidence>
<comment type="similarity">
    <text evidence="2">Belongs to the IlvD/Edd family.</text>
</comment>
<dbReference type="InterPro" id="IPR056740">
    <property type="entry name" value="ILV_EDD_C"/>
</dbReference>
<feature type="domain" description="Dihydroxy-acid/6-phosphogluconate dehydratase C-terminal" evidence="18">
    <location>
        <begin position="411"/>
        <end position="610"/>
    </location>
</feature>
<evidence type="ECO:0000256" key="2">
    <source>
        <dbReference type="ARBA" id="ARBA00006486"/>
    </source>
</evidence>
<dbReference type="PANTHER" id="PTHR21000">
    <property type="entry name" value="DIHYDROXY-ACID DEHYDRATASE DAD"/>
    <property type="match status" value="1"/>
</dbReference>
<dbReference type="GO" id="GO:0051537">
    <property type="term" value="F:2 iron, 2 sulfur cluster binding"/>
    <property type="evidence" value="ECO:0007669"/>
    <property type="project" value="UniProtKB-KW"/>
</dbReference>
<evidence type="ECO:0000256" key="4">
    <source>
        <dbReference type="ARBA" id="ARBA00022714"/>
    </source>
</evidence>
<evidence type="ECO:0000259" key="18">
    <source>
        <dbReference type="Pfam" id="PF24877"/>
    </source>
</evidence>
<organism evidence="19 20">
    <name type="scientific">Penicillium steckii</name>
    <dbReference type="NCBI Taxonomy" id="303698"/>
    <lineage>
        <taxon>Eukaryota</taxon>
        <taxon>Fungi</taxon>
        <taxon>Dikarya</taxon>
        <taxon>Ascomycota</taxon>
        <taxon>Pezizomycotina</taxon>
        <taxon>Eurotiomycetes</taxon>
        <taxon>Eurotiomycetidae</taxon>
        <taxon>Eurotiales</taxon>
        <taxon>Aspergillaceae</taxon>
        <taxon>Penicillium</taxon>
    </lineage>
</organism>
<dbReference type="SUPFAM" id="SSF52016">
    <property type="entry name" value="LeuD/IlvD-like"/>
    <property type="match status" value="1"/>
</dbReference>
<comment type="pathway">
    <text evidence="12">Amino-acid biosynthesis; L-valine biosynthesis; L-valine from pyruvate: step 3/4.</text>
</comment>
<dbReference type="OrthoDB" id="3851628at2759"/>
<dbReference type="NCBIfam" id="NF002068">
    <property type="entry name" value="PRK00911.1"/>
    <property type="match status" value="1"/>
</dbReference>
<dbReference type="InterPro" id="IPR037237">
    <property type="entry name" value="IlvD/EDD_N"/>
</dbReference>
<protein>
    <recommendedName>
        <fullName evidence="14">dihydroxy-acid dehydratase</fullName>
        <ecNumber evidence="14">4.2.1.9</ecNumber>
    </recommendedName>
</protein>
<dbReference type="InterPro" id="IPR020558">
    <property type="entry name" value="DiOHA_6PGluconate_deHydtase_CS"/>
</dbReference>
<evidence type="ECO:0000256" key="7">
    <source>
        <dbReference type="ARBA" id="ARBA00023004"/>
    </source>
</evidence>
<comment type="catalytic activity">
    <reaction evidence="11">
        <text>(2R)-2,3-dihydroxy-3-methylbutanoate = 3-methyl-2-oxobutanoate + H2O</text>
        <dbReference type="Rhea" id="RHEA:24809"/>
        <dbReference type="ChEBI" id="CHEBI:11851"/>
        <dbReference type="ChEBI" id="CHEBI:15377"/>
        <dbReference type="ChEBI" id="CHEBI:49072"/>
        <dbReference type="EC" id="4.2.1.9"/>
    </reaction>
    <physiologicalReaction direction="left-to-right" evidence="11">
        <dbReference type="Rhea" id="RHEA:24810"/>
    </physiologicalReaction>
</comment>
<sequence>MVLSKPLSLTMLAQYRARVPAALRLARSSSVRALSTTIPRYEKDTALNKVSRNITQPISQGASQAMLYAVGLTEEDMNKPQVGISSVWFNGNPCNMHLLDLNNKVRQGVQDQNMVGFQFNTVGVSDAISMGTSGMRYSLQSRDLIADSVETVMGGQWYDANISIPGCDKNMPGVLMAMGRFNRPSLMVYGGTIKPGCAATQNNADIDIVSAFQAYGQFITKEITEPQRFDVIRHACPGEGACGGMYTANTMATAIETMGMTLPGSSSNPANSQAKYLECLAAGGAIKKLLAEDIRPRDILTRQAFENAMVVVNITGGSTNAVLHLIAIADAVGVKLTIEDFQSVSDRIPFLADLKPSGKYVMADLFKIGGTPALLKLLLKEGLIDGSGMTVTGETLAKNLEKAPDFPDDQKIIRPFSDPIKSTGHIQILRGSLAPGGSVGKITGKEGTAFTGKARVFDNEDSFIDALERNEIKKEDKTVVVIRYCGPKGGPGMPEMLKPSSALMGAGLGSSCALITDGRFSGGSHGFLIGHIVPEAAVGGPIGLVNDGDVITIDADNRVLDIDVPESELAERRKGWEARKAAGQLPETGLTMRGTLGKYARNVKDASQGCVTDAVE</sequence>
<reference evidence="20" key="1">
    <citation type="journal article" date="2017" name="Nat. Microbiol.">
        <title>Global analysis of biosynthetic gene clusters reveals vast potential of secondary metabolite production in Penicillium species.</title>
        <authorList>
            <person name="Nielsen J.C."/>
            <person name="Grijseels S."/>
            <person name="Prigent S."/>
            <person name="Ji B."/>
            <person name="Dainat J."/>
            <person name="Nielsen K.F."/>
            <person name="Frisvad J.C."/>
            <person name="Workman M."/>
            <person name="Nielsen J."/>
        </authorList>
    </citation>
    <scope>NUCLEOTIDE SEQUENCE [LARGE SCALE GENOMIC DNA]</scope>
    <source>
        <strain evidence="20">IBT 24891</strain>
    </source>
</reference>
<dbReference type="PROSITE" id="PS00886">
    <property type="entry name" value="ILVD_EDD_1"/>
    <property type="match status" value="1"/>
</dbReference>
<evidence type="ECO:0000256" key="8">
    <source>
        <dbReference type="ARBA" id="ARBA00023014"/>
    </source>
</evidence>
<dbReference type="SUPFAM" id="SSF143975">
    <property type="entry name" value="IlvD/EDD N-terminal domain-like"/>
    <property type="match status" value="1"/>
</dbReference>
<dbReference type="PROSITE" id="PS00887">
    <property type="entry name" value="ILVD_EDD_2"/>
    <property type="match status" value="1"/>
</dbReference>
<keyword evidence="9" id="KW-0456">Lyase</keyword>
<keyword evidence="4" id="KW-0001">2Fe-2S</keyword>
<evidence type="ECO:0000256" key="11">
    <source>
        <dbReference type="ARBA" id="ARBA00029304"/>
    </source>
</evidence>
<evidence type="ECO:0000256" key="6">
    <source>
        <dbReference type="ARBA" id="ARBA00022842"/>
    </source>
</evidence>
<dbReference type="FunFam" id="3.50.30.80:FF:000001">
    <property type="entry name" value="Dihydroxy-acid dehydratase"/>
    <property type="match status" value="1"/>
</dbReference>
<evidence type="ECO:0000256" key="14">
    <source>
        <dbReference type="ARBA" id="ARBA00029490"/>
    </source>
</evidence>
<evidence type="ECO:0000256" key="3">
    <source>
        <dbReference type="ARBA" id="ARBA00022605"/>
    </source>
</evidence>
<dbReference type="UniPathway" id="UPA00049">
    <property type="reaction ID" value="UER00061"/>
</dbReference>
<dbReference type="GO" id="GO:0004160">
    <property type="term" value="F:dihydroxy-acid dehydratase activity"/>
    <property type="evidence" value="ECO:0007669"/>
    <property type="project" value="UniProtKB-EC"/>
</dbReference>
<dbReference type="EMBL" id="MLKD01000006">
    <property type="protein sequence ID" value="OQE25590.1"/>
    <property type="molecule type" value="Genomic_DNA"/>
</dbReference>
<feature type="domain" description="Dihydroxy-acid/6-phosphogluconate dehydratase N-terminal" evidence="17">
    <location>
        <begin position="79"/>
        <end position="399"/>
    </location>
</feature>
<dbReference type="InterPro" id="IPR004404">
    <property type="entry name" value="DihydroxyA_deHydtase"/>
</dbReference>
<evidence type="ECO:0000259" key="17">
    <source>
        <dbReference type="Pfam" id="PF00920"/>
    </source>
</evidence>
<evidence type="ECO:0000313" key="19">
    <source>
        <dbReference type="EMBL" id="OQE25590.1"/>
    </source>
</evidence>
<comment type="cofactor">
    <cofactor evidence="1">
        <name>Mg(2+)</name>
        <dbReference type="ChEBI" id="CHEBI:18420"/>
    </cofactor>
</comment>
<dbReference type="NCBIfam" id="TIGR00110">
    <property type="entry name" value="ilvD"/>
    <property type="match status" value="1"/>
</dbReference>
<evidence type="ECO:0000256" key="1">
    <source>
        <dbReference type="ARBA" id="ARBA00001946"/>
    </source>
</evidence>
<dbReference type="EC" id="4.2.1.9" evidence="14"/>
<evidence type="ECO:0000256" key="10">
    <source>
        <dbReference type="ARBA" id="ARBA00023304"/>
    </source>
</evidence>
<comment type="caution">
    <text evidence="19">The sequence shown here is derived from an EMBL/GenBank/DDBJ whole genome shotgun (WGS) entry which is preliminary data.</text>
</comment>
<dbReference type="GO" id="GO:0046872">
    <property type="term" value="F:metal ion binding"/>
    <property type="evidence" value="ECO:0007669"/>
    <property type="project" value="UniProtKB-KW"/>
</dbReference>
<dbReference type="InterPro" id="IPR050165">
    <property type="entry name" value="DHAD_IlvD/Edd"/>
</dbReference>
<dbReference type="GO" id="GO:0009099">
    <property type="term" value="P:L-valine biosynthetic process"/>
    <property type="evidence" value="ECO:0007669"/>
    <property type="project" value="UniProtKB-UniPathway"/>
</dbReference>
<gene>
    <name evidence="19" type="ORF">PENSTE_c006G03843</name>
</gene>
<dbReference type="PANTHER" id="PTHR21000:SF5">
    <property type="entry name" value="DIHYDROXY-ACID DEHYDRATASE, MITOCHONDRIAL"/>
    <property type="match status" value="1"/>
</dbReference>
<dbReference type="Pfam" id="PF24877">
    <property type="entry name" value="ILV_EDD_C"/>
    <property type="match status" value="1"/>
</dbReference>
<evidence type="ECO:0000313" key="20">
    <source>
        <dbReference type="Proteomes" id="UP000191285"/>
    </source>
</evidence>
<evidence type="ECO:0000256" key="5">
    <source>
        <dbReference type="ARBA" id="ARBA00022723"/>
    </source>
</evidence>
<keyword evidence="3" id="KW-0028">Amino-acid biosynthesis</keyword>